<dbReference type="AlphaFoldDB" id="A0A8E0VN30"/>
<evidence type="ECO:0000313" key="2">
    <source>
        <dbReference type="EMBL" id="KAA0197955.1"/>
    </source>
</evidence>
<protein>
    <submittedName>
        <fullName evidence="2">Uncharacterized protein</fullName>
    </submittedName>
</protein>
<feature type="compositionally biased region" description="Low complexity" evidence="1">
    <location>
        <begin position="17"/>
        <end position="30"/>
    </location>
</feature>
<evidence type="ECO:0000256" key="1">
    <source>
        <dbReference type="SAM" id="MobiDB-lite"/>
    </source>
</evidence>
<feature type="compositionally biased region" description="Polar residues" evidence="1">
    <location>
        <begin position="199"/>
        <end position="218"/>
    </location>
</feature>
<organism evidence="2 3">
    <name type="scientific">Fasciolopsis buskii</name>
    <dbReference type="NCBI Taxonomy" id="27845"/>
    <lineage>
        <taxon>Eukaryota</taxon>
        <taxon>Metazoa</taxon>
        <taxon>Spiralia</taxon>
        <taxon>Lophotrochozoa</taxon>
        <taxon>Platyhelminthes</taxon>
        <taxon>Trematoda</taxon>
        <taxon>Digenea</taxon>
        <taxon>Plagiorchiida</taxon>
        <taxon>Echinostomata</taxon>
        <taxon>Echinostomatoidea</taxon>
        <taxon>Fasciolidae</taxon>
        <taxon>Fasciolopsis</taxon>
    </lineage>
</organism>
<gene>
    <name evidence="2" type="ORF">FBUS_10001</name>
</gene>
<feature type="region of interest" description="Disordered" evidence="1">
    <location>
        <begin position="1"/>
        <end position="45"/>
    </location>
</feature>
<name>A0A8E0VN30_9TREM</name>
<proteinExistence type="predicted"/>
<accession>A0A8E0VN30</accession>
<feature type="region of interest" description="Disordered" evidence="1">
    <location>
        <begin position="65"/>
        <end position="109"/>
    </location>
</feature>
<feature type="compositionally biased region" description="Basic residues" evidence="1">
    <location>
        <begin position="1"/>
        <end position="13"/>
    </location>
</feature>
<feature type="compositionally biased region" description="Low complexity" evidence="1">
    <location>
        <begin position="159"/>
        <end position="169"/>
    </location>
</feature>
<dbReference type="OrthoDB" id="2113965at2759"/>
<feature type="compositionally biased region" description="Basic and acidic residues" evidence="1">
    <location>
        <begin position="66"/>
        <end position="75"/>
    </location>
</feature>
<sequence>MKEKKKKEHKCHKSRENSSSSESEYEWTSPEDSKRSKLSVAPAEHSWMGDVSSVEGFIDSFTKARPQKEKVHPETQSKAVELNPYWNEGGSGVPNYTSTSNSHTEKSTLTKENEAWLYKSYKHCLEQSKDLNIPLRHFLLERWNDATVDHMLRKFGRQSSSNSNNRSRSPLSGKTADSGRPRWRKANVKQSIEEGHAQLTDQRISSGTPPSASTSETYPSIAERDTDQTGQFTQTEEREVTDADINEMAAKVLRAELASNTSKAEKLRINLAKLREAKQRGVKVRLHVTRKGAAVNPLSGNSDEPTVVALSRINDKGAEMPVHIPNLIVGDYRTKKFNSLDSTGKRTAYFPEDTVHRDLNDLVREERFRSAADMKYEFTRMAAKSGSNVDDEYADAFVPKRSHAERDAARSKQDAVAAYKRRTVAESSCTTCLERVPKHLVISVGEKVSGQSLVCCIAQNGVLISEVFLSLPEHISMVTGQCFIT</sequence>
<dbReference type="Proteomes" id="UP000728185">
    <property type="component" value="Unassembled WGS sequence"/>
</dbReference>
<evidence type="ECO:0000313" key="3">
    <source>
        <dbReference type="Proteomes" id="UP000728185"/>
    </source>
</evidence>
<keyword evidence="3" id="KW-1185">Reference proteome</keyword>
<reference evidence="2" key="1">
    <citation type="submission" date="2019-05" db="EMBL/GenBank/DDBJ databases">
        <title>Annotation for the trematode Fasciolopsis buski.</title>
        <authorList>
            <person name="Choi Y.-J."/>
        </authorList>
    </citation>
    <scope>NUCLEOTIDE SEQUENCE</scope>
    <source>
        <strain evidence="2">HT</strain>
        <tissue evidence="2">Whole worm</tissue>
    </source>
</reference>
<dbReference type="EMBL" id="LUCM01002029">
    <property type="protein sequence ID" value="KAA0197955.1"/>
    <property type="molecule type" value="Genomic_DNA"/>
</dbReference>
<feature type="non-terminal residue" evidence="2">
    <location>
        <position position="485"/>
    </location>
</feature>
<feature type="region of interest" description="Disordered" evidence="1">
    <location>
        <begin position="155"/>
        <end position="243"/>
    </location>
</feature>
<comment type="caution">
    <text evidence="2">The sequence shown here is derived from an EMBL/GenBank/DDBJ whole genome shotgun (WGS) entry which is preliminary data.</text>
</comment>